<evidence type="ECO:0000313" key="2">
    <source>
        <dbReference type="Proteomes" id="UP000479710"/>
    </source>
</evidence>
<accession>A0A6G1E730</accession>
<dbReference type="EMBL" id="SPHZ02000005">
    <property type="protein sequence ID" value="KAF0920292.1"/>
    <property type="molecule type" value="Genomic_DNA"/>
</dbReference>
<reference evidence="1 2" key="1">
    <citation type="submission" date="2019-11" db="EMBL/GenBank/DDBJ databases">
        <title>Whole genome sequence of Oryza granulata.</title>
        <authorList>
            <person name="Li W."/>
        </authorList>
    </citation>
    <scope>NUCLEOTIDE SEQUENCE [LARGE SCALE GENOMIC DNA]</scope>
    <source>
        <strain evidence="2">cv. Menghai</strain>
        <tissue evidence="1">Leaf</tissue>
    </source>
</reference>
<organism evidence="1 2">
    <name type="scientific">Oryza meyeriana var. granulata</name>
    <dbReference type="NCBI Taxonomy" id="110450"/>
    <lineage>
        <taxon>Eukaryota</taxon>
        <taxon>Viridiplantae</taxon>
        <taxon>Streptophyta</taxon>
        <taxon>Embryophyta</taxon>
        <taxon>Tracheophyta</taxon>
        <taxon>Spermatophyta</taxon>
        <taxon>Magnoliopsida</taxon>
        <taxon>Liliopsida</taxon>
        <taxon>Poales</taxon>
        <taxon>Poaceae</taxon>
        <taxon>BOP clade</taxon>
        <taxon>Oryzoideae</taxon>
        <taxon>Oryzeae</taxon>
        <taxon>Oryzinae</taxon>
        <taxon>Oryza</taxon>
        <taxon>Oryza meyeriana</taxon>
    </lineage>
</organism>
<keyword evidence="2" id="KW-1185">Reference proteome</keyword>
<gene>
    <name evidence="1" type="ORF">E2562_034620</name>
</gene>
<comment type="caution">
    <text evidence="1">The sequence shown here is derived from an EMBL/GenBank/DDBJ whole genome shotgun (WGS) entry which is preliminary data.</text>
</comment>
<dbReference type="Proteomes" id="UP000479710">
    <property type="component" value="Unassembled WGS sequence"/>
</dbReference>
<sequence>MGSSGLAHSGLSRVENTFVPGGSLLPLGHHLLAARELQFTLLSHVVVVNRLSGMDERLQLLAPLLKVGLLCS</sequence>
<dbReference type="AlphaFoldDB" id="A0A6G1E730"/>
<protein>
    <submittedName>
        <fullName evidence="1">Uncharacterized protein</fullName>
    </submittedName>
</protein>
<proteinExistence type="predicted"/>
<evidence type="ECO:0000313" key="1">
    <source>
        <dbReference type="EMBL" id="KAF0920292.1"/>
    </source>
</evidence>
<name>A0A6G1E730_9ORYZ</name>